<dbReference type="InParanoid" id="G4Z4T5"/>
<dbReference type="Pfam" id="PF00856">
    <property type="entry name" value="SET"/>
    <property type="match status" value="1"/>
</dbReference>
<dbReference type="EMBL" id="JH159153">
    <property type="protein sequence ID" value="EGZ21622.1"/>
    <property type="molecule type" value="Genomic_DNA"/>
</dbReference>
<evidence type="ECO:0000256" key="3">
    <source>
        <dbReference type="ARBA" id="ARBA00022691"/>
    </source>
</evidence>
<dbReference type="SMART" id="SM00317">
    <property type="entry name" value="SET"/>
    <property type="match status" value="1"/>
</dbReference>
<dbReference type="AlphaFoldDB" id="G4Z4T5"/>
<dbReference type="PANTHER" id="PTHR45747">
    <property type="entry name" value="HISTONE-LYSINE N-METHYLTRANSFERASE E(Z)"/>
    <property type="match status" value="1"/>
</dbReference>
<evidence type="ECO:0000256" key="7">
    <source>
        <dbReference type="SAM" id="MobiDB-lite"/>
    </source>
</evidence>
<protein>
    <recommendedName>
        <fullName evidence="12">Polycomb-like protein</fullName>
    </recommendedName>
</protein>
<evidence type="ECO:0000313" key="10">
    <source>
        <dbReference type="EMBL" id="EGZ21622.1"/>
    </source>
</evidence>
<dbReference type="GO" id="GO:0032259">
    <property type="term" value="P:methylation"/>
    <property type="evidence" value="ECO:0007669"/>
    <property type="project" value="UniProtKB-KW"/>
</dbReference>
<dbReference type="PROSITE" id="PS50280">
    <property type="entry name" value="SET"/>
    <property type="match status" value="1"/>
</dbReference>
<keyword evidence="1" id="KW-0489">Methyltransferase</keyword>
<dbReference type="InterPro" id="IPR045318">
    <property type="entry name" value="EZH1/2-like"/>
</dbReference>
<evidence type="ECO:0000256" key="1">
    <source>
        <dbReference type="ARBA" id="ARBA00022603"/>
    </source>
</evidence>
<accession>G4Z4T5</accession>
<reference evidence="10 11" key="1">
    <citation type="journal article" date="2006" name="Science">
        <title>Phytophthora genome sequences uncover evolutionary origins and mechanisms of pathogenesis.</title>
        <authorList>
            <person name="Tyler B.M."/>
            <person name="Tripathy S."/>
            <person name="Zhang X."/>
            <person name="Dehal P."/>
            <person name="Jiang R.H."/>
            <person name="Aerts A."/>
            <person name="Arredondo F.D."/>
            <person name="Baxter L."/>
            <person name="Bensasson D."/>
            <person name="Beynon J.L."/>
            <person name="Chapman J."/>
            <person name="Damasceno C.M."/>
            <person name="Dorrance A.E."/>
            <person name="Dou D."/>
            <person name="Dickerman A.W."/>
            <person name="Dubchak I.L."/>
            <person name="Garbelotto M."/>
            <person name="Gijzen M."/>
            <person name="Gordon S.G."/>
            <person name="Govers F."/>
            <person name="Grunwald N.J."/>
            <person name="Huang W."/>
            <person name="Ivors K.L."/>
            <person name="Jones R.W."/>
            <person name="Kamoun S."/>
            <person name="Krampis K."/>
            <person name="Lamour K.H."/>
            <person name="Lee M.K."/>
            <person name="McDonald W.H."/>
            <person name="Medina M."/>
            <person name="Meijer H.J."/>
            <person name="Nordberg E.K."/>
            <person name="Maclean D.J."/>
            <person name="Ospina-Giraldo M.D."/>
            <person name="Morris P.F."/>
            <person name="Phuntumart V."/>
            <person name="Putnam N.H."/>
            <person name="Rash S."/>
            <person name="Rose J.K."/>
            <person name="Sakihama Y."/>
            <person name="Salamov A.A."/>
            <person name="Savidor A."/>
            <person name="Scheuring C.F."/>
            <person name="Smith B.M."/>
            <person name="Sobral B.W."/>
            <person name="Terry A."/>
            <person name="Torto-Alalibo T.A."/>
            <person name="Win J."/>
            <person name="Xu Z."/>
            <person name="Zhang H."/>
            <person name="Grigoriev I.V."/>
            <person name="Rokhsar D.S."/>
            <person name="Boore J.L."/>
        </authorList>
    </citation>
    <scope>NUCLEOTIDE SEQUENCE [LARGE SCALE GENOMIC DNA]</scope>
    <source>
        <strain evidence="10 11">P6497</strain>
    </source>
</reference>
<dbReference type="InterPro" id="IPR033467">
    <property type="entry name" value="Tesmin/TSO1-like_CXC"/>
</dbReference>
<dbReference type="GO" id="GO:0031507">
    <property type="term" value="P:heterochromatin formation"/>
    <property type="evidence" value="ECO:0007669"/>
    <property type="project" value="TreeGrafter"/>
</dbReference>
<keyword evidence="2" id="KW-0808">Transferase</keyword>
<dbReference type="STRING" id="1094619.G4Z4T5"/>
<feature type="region of interest" description="Disordered" evidence="7">
    <location>
        <begin position="889"/>
        <end position="921"/>
    </location>
</feature>
<evidence type="ECO:0000256" key="6">
    <source>
        <dbReference type="ARBA" id="ARBA00048568"/>
    </source>
</evidence>
<dbReference type="GeneID" id="20656652"/>
<dbReference type="RefSeq" id="XP_009524339.1">
    <property type="nucleotide sequence ID" value="XM_009526044.1"/>
</dbReference>
<name>G4Z4T5_PHYSP</name>
<feature type="domain" description="CXC" evidence="9">
    <location>
        <begin position="643"/>
        <end position="745"/>
    </location>
</feature>
<evidence type="ECO:0000256" key="4">
    <source>
        <dbReference type="ARBA" id="ARBA00023015"/>
    </source>
</evidence>
<dbReference type="Pfam" id="PF18264">
    <property type="entry name" value="preSET_CXC"/>
    <property type="match status" value="1"/>
</dbReference>
<dbReference type="PANTHER" id="PTHR45747:SF4">
    <property type="entry name" value="HISTONE-LYSINE N-METHYLTRANSFERASE E(Z)"/>
    <property type="match status" value="1"/>
</dbReference>
<feature type="region of interest" description="Disordered" evidence="7">
    <location>
        <begin position="434"/>
        <end position="494"/>
    </location>
</feature>
<dbReference type="GO" id="GO:0003682">
    <property type="term" value="F:chromatin binding"/>
    <property type="evidence" value="ECO:0007669"/>
    <property type="project" value="TreeGrafter"/>
</dbReference>
<dbReference type="Proteomes" id="UP000002640">
    <property type="component" value="Unassembled WGS sequence"/>
</dbReference>
<gene>
    <name evidence="10" type="ORF">PHYSODRAFT_491036</name>
</gene>
<dbReference type="CDD" id="cd10519">
    <property type="entry name" value="SET_EZH"/>
    <property type="match status" value="1"/>
</dbReference>
<comment type="catalytic activity">
    <reaction evidence="6">
        <text>L-lysyl(27)-[histone H3] + 3 S-adenosyl-L-methionine = N(6),N(6),N(6)-trimethyl-L-lysyl(27)-[histone H3] + 3 S-adenosyl-L-homocysteine + 3 H(+)</text>
        <dbReference type="Rhea" id="RHEA:60292"/>
        <dbReference type="Rhea" id="RHEA-COMP:15535"/>
        <dbReference type="Rhea" id="RHEA-COMP:15548"/>
        <dbReference type="ChEBI" id="CHEBI:15378"/>
        <dbReference type="ChEBI" id="CHEBI:29969"/>
        <dbReference type="ChEBI" id="CHEBI:57856"/>
        <dbReference type="ChEBI" id="CHEBI:59789"/>
        <dbReference type="ChEBI" id="CHEBI:61961"/>
        <dbReference type="EC" id="2.1.1.356"/>
    </reaction>
</comment>
<evidence type="ECO:0000256" key="5">
    <source>
        <dbReference type="ARBA" id="ARBA00023163"/>
    </source>
</evidence>
<feature type="compositionally biased region" description="Low complexity" evidence="7">
    <location>
        <begin position="483"/>
        <end position="494"/>
    </location>
</feature>
<evidence type="ECO:0000256" key="2">
    <source>
        <dbReference type="ARBA" id="ARBA00022679"/>
    </source>
</evidence>
<dbReference type="SMART" id="SM01114">
    <property type="entry name" value="CXC"/>
    <property type="match status" value="1"/>
</dbReference>
<dbReference type="PROSITE" id="PS51633">
    <property type="entry name" value="CXC"/>
    <property type="match status" value="1"/>
</dbReference>
<evidence type="ECO:0000259" key="8">
    <source>
        <dbReference type="PROSITE" id="PS50280"/>
    </source>
</evidence>
<dbReference type="InterPro" id="IPR041355">
    <property type="entry name" value="Pre-SET_CXC"/>
</dbReference>
<sequence>MSPRSPDGGPQPLRGGVALPALDDAAPQVKRRFARDEDAIQDATLHSTAWRNLRFEAAPVNVLPDTEGLLPPYALQLDAPLEDFDEELKSKCALSPQFLQPKPLTVASGSLAEEKEKALVDDRVKTLIDEATPMVKKCHAARANAVIANTRQQIAAYIEQRPVIREKAMALTGLPLDISKLEKVAARRLLRDAEFEPEGVDRPHYSVGRTEADHSGHIYPETVTYLSKIAPIPRSTTCMLACGTHRVEDDPIIRFVPYFSATKNKPPEFTNADRCKDTLVGMDDEVNEYILRYVVSQCGGVQDVFEALQRCGAFTQPFANYSDIVERVTREKLYKKHLQELEVRRSSDAIPESRKRAIDSLLNECFAVRDGAYLSGRLQPLPSHFREVAIKYQDFFCRRCCTYSCRNHGREQPVPVVRVDPKYPVVKAASKLWRRDRTPDSDEPMSELTPAGETEKEKDSIEETANGTGNITGGESTRRSLRAQTAASTKASSQLNAARLHIKKMVRSKTTDVSEYLGFDGVYQALTQDKKMDILTDDGRCGPHCSKSVPGSIDPATASAKSWESSEVALLHKLERSVGANPCVLAVLLATRTCAEVGRFLQQRESQAQSGLHDLTFIRSGVYGRNREWSNGVLGNSYEHLRRTRFQRMKDRGANHEYVPCNHDGGSCDSAQCSCMRRDHYCEKACGCSPDCSNRFPGCHCEVGQCRTSACPCYFASRECDPDVCTSCGACELPVVMADPKSKTKTVAQLKICGNVNIMRGKMRKIGVAASKTHGWGAYALEDAKMGDFMYEYTGSLLSQDEAERRGNVYDKTTISFLFDLNEDSVVDATRKGNKSKFANHDSAAPKCFARIMLVNGEHRIGIYAKEDITTGDELFFDYGYSGVIPDWSQARIGSGKDAPSIEEEEESKAEPVAVKEEAEP</sequence>
<dbReference type="Gene3D" id="2.170.270.10">
    <property type="entry name" value="SET domain"/>
    <property type="match status" value="1"/>
</dbReference>
<feature type="domain" description="SET" evidence="8">
    <location>
        <begin position="764"/>
        <end position="880"/>
    </location>
</feature>
<evidence type="ECO:0008006" key="12">
    <source>
        <dbReference type="Google" id="ProtNLM"/>
    </source>
</evidence>
<dbReference type="InterPro" id="IPR026489">
    <property type="entry name" value="CXC_dom"/>
</dbReference>
<organism evidence="10 11">
    <name type="scientific">Phytophthora sojae (strain P6497)</name>
    <name type="common">Soybean stem and root rot agent</name>
    <name type="synonym">Phytophthora megasperma f. sp. glycines</name>
    <dbReference type="NCBI Taxonomy" id="1094619"/>
    <lineage>
        <taxon>Eukaryota</taxon>
        <taxon>Sar</taxon>
        <taxon>Stramenopiles</taxon>
        <taxon>Oomycota</taxon>
        <taxon>Peronosporomycetes</taxon>
        <taxon>Peronosporales</taxon>
        <taxon>Peronosporaceae</taxon>
        <taxon>Phytophthora</taxon>
    </lineage>
</organism>
<keyword evidence="4" id="KW-0805">Transcription regulation</keyword>
<dbReference type="SUPFAM" id="SSF82199">
    <property type="entry name" value="SET domain"/>
    <property type="match status" value="1"/>
</dbReference>
<dbReference type="InterPro" id="IPR046341">
    <property type="entry name" value="SET_dom_sf"/>
</dbReference>
<keyword evidence="3" id="KW-0949">S-adenosyl-L-methionine</keyword>
<dbReference type="OMA" id="MERINYE"/>
<proteinExistence type="predicted"/>
<dbReference type="KEGG" id="psoj:PHYSODRAFT_491036"/>
<dbReference type="InterPro" id="IPR001214">
    <property type="entry name" value="SET_dom"/>
</dbReference>
<keyword evidence="11" id="KW-1185">Reference proteome</keyword>
<keyword evidence="5" id="KW-0804">Transcription</keyword>
<dbReference type="GO" id="GO:0140951">
    <property type="term" value="F:histone H3K27 trimethyltransferase activity"/>
    <property type="evidence" value="ECO:0007669"/>
    <property type="project" value="UniProtKB-EC"/>
</dbReference>
<evidence type="ECO:0000313" key="11">
    <source>
        <dbReference type="Proteomes" id="UP000002640"/>
    </source>
</evidence>
<dbReference type="GO" id="GO:0005634">
    <property type="term" value="C:nucleus"/>
    <property type="evidence" value="ECO:0007669"/>
    <property type="project" value="TreeGrafter"/>
</dbReference>
<feature type="compositionally biased region" description="Polar residues" evidence="7">
    <location>
        <begin position="463"/>
        <end position="475"/>
    </location>
</feature>
<dbReference type="FunFam" id="2.170.270.10:FF:000001">
    <property type="entry name" value="Putative histone-lysine N-methyltransferase EZH2"/>
    <property type="match status" value="1"/>
</dbReference>
<evidence type="ECO:0000259" key="9">
    <source>
        <dbReference type="PROSITE" id="PS51633"/>
    </source>
</evidence>